<gene>
    <name evidence="3" type="ORF">HNR21_004765</name>
</gene>
<dbReference type="Gene3D" id="3.40.50.300">
    <property type="entry name" value="P-loop containing nucleotide triphosphate hydrolases"/>
    <property type="match status" value="1"/>
</dbReference>
<organism evidence="3 4">
    <name type="scientific">Thermomonospora cellulosilytica</name>
    <dbReference type="NCBI Taxonomy" id="1411118"/>
    <lineage>
        <taxon>Bacteria</taxon>
        <taxon>Bacillati</taxon>
        <taxon>Actinomycetota</taxon>
        <taxon>Actinomycetes</taxon>
        <taxon>Streptosporangiales</taxon>
        <taxon>Thermomonosporaceae</taxon>
        <taxon>Thermomonospora</taxon>
    </lineage>
</organism>
<dbReference type="InterPro" id="IPR050764">
    <property type="entry name" value="CbbQ/NirQ/NorQ/GpvN"/>
</dbReference>
<dbReference type="GO" id="GO:0016887">
    <property type="term" value="F:ATP hydrolysis activity"/>
    <property type="evidence" value="ECO:0007669"/>
    <property type="project" value="InterPro"/>
</dbReference>
<keyword evidence="4" id="KW-1185">Reference proteome</keyword>
<evidence type="ECO:0000256" key="1">
    <source>
        <dbReference type="SAM" id="MobiDB-lite"/>
    </source>
</evidence>
<dbReference type="EMBL" id="JACJII010000001">
    <property type="protein sequence ID" value="MBA9005883.1"/>
    <property type="molecule type" value="Genomic_DNA"/>
</dbReference>
<feature type="region of interest" description="Disordered" evidence="1">
    <location>
        <begin position="131"/>
        <end position="152"/>
    </location>
</feature>
<protein>
    <submittedName>
        <fullName evidence="3">MoxR-like ATPase</fullName>
    </submittedName>
</protein>
<dbReference type="InterPro" id="IPR027417">
    <property type="entry name" value="P-loop_NTPase"/>
</dbReference>
<dbReference type="Pfam" id="PF07728">
    <property type="entry name" value="AAA_5"/>
    <property type="match status" value="1"/>
</dbReference>
<dbReference type="GO" id="GO:0005524">
    <property type="term" value="F:ATP binding"/>
    <property type="evidence" value="ECO:0007669"/>
    <property type="project" value="InterPro"/>
</dbReference>
<feature type="region of interest" description="Disordered" evidence="1">
    <location>
        <begin position="1"/>
        <end position="33"/>
    </location>
</feature>
<reference evidence="3 4" key="1">
    <citation type="submission" date="2020-08" db="EMBL/GenBank/DDBJ databases">
        <title>Sequencing the genomes of 1000 actinobacteria strains.</title>
        <authorList>
            <person name="Klenk H.-P."/>
        </authorList>
    </citation>
    <scope>NUCLEOTIDE SEQUENCE [LARGE SCALE GENOMIC DNA]</scope>
    <source>
        <strain evidence="3 4">DSM 45823</strain>
    </source>
</reference>
<proteinExistence type="predicted"/>
<dbReference type="PANTHER" id="PTHR42759:SF1">
    <property type="entry name" value="MAGNESIUM-CHELATASE SUBUNIT CHLD"/>
    <property type="match status" value="1"/>
</dbReference>
<sequence>MTTPTPTTTAPTSTAPTASTATAPATGSRMSPGEMRRKIAQFLADNSGKAYTPGQVTTGLGWKWVSNVTKALRAMADQGLVDEAQSSPAKYTANAKTSQVASGAISPISAAPTGKSAEAVKAAPAAPAAPAPRAYSFQPANGPVKRPNGTTYYPRELAGTSDVNALRKLREAGVAVLLYGPPGTGKTSLIEAAYPDAITIAGDGDTTVSDFVGEYTQKPDGTFEFVYGPLIRAMVEGRCLFIDDATLISPKVLAVVYPAMDGRREIVVKAHKGEVIKAAPGFFVAAGHNPGVHGAILTEALASRFAAHIEVTSDYELADKLKINRAAVRVARNLATKQANGEIGWAPQLRELLAFQKIADVLGIKAAASNLVGIAPEEDRDVVAQVVATTFGDKHEPLTLGKQV</sequence>
<dbReference type="InterPro" id="IPR011704">
    <property type="entry name" value="ATPase_dyneun-rel_AAA"/>
</dbReference>
<dbReference type="PANTHER" id="PTHR42759">
    <property type="entry name" value="MOXR FAMILY PROTEIN"/>
    <property type="match status" value="1"/>
</dbReference>
<dbReference type="SUPFAM" id="SSF52540">
    <property type="entry name" value="P-loop containing nucleoside triphosphate hydrolases"/>
    <property type="match status" value="1"/>
</dbReference>
<dbReference type="AlphaFoldDB" id="A0A7W3N1N8"/>
<evidence type="ECO:0000313" key="4">
    <source>
        <dbReference type="Proteomes" id="UP000539313"/>
    </source>
</evidence>
<feature type="domain" description="AAA+ ATPase" evidence="2">
    <location>
        <begin position="172"/>
        <end position="316"/>
    </location>
</feature>
<dbReference type="SMART" id="SM00382">
    <property type="entry name" value="AAA"/>
    <property type="match status" value="1"/>
</dbReference>
<evidence type="ECO:0000259" key="2">
    <source>
        <dbReference type="SMART" id="SM00382"/>
    </source>
</evidence>
<accession>A0A7W3N1N8</accession>
<feature type="compositionally biased region" description="Low complexity" evidence="1">
    <location>
        <begin position="1"/>
        <end position="26"/>
    </location>
</feature>
<dbReference type="InterPro" id="IPR003593">
    <property type="entry name" value="AAA+_ATPase"/>
</dbReference>
<dbReference type="Proteomes" id="UP000539313">
    <property type="component" value="Unassembled WGS sequence"/>
</dbReference>
<name>A0A7W3N1N8_9ACTN</name>
<comment type="caution">
    <text evidence="3">The sequence shown here is derived from an EMBL/GenBank/DDBJ whole genome shotgun (WGS) entry which is preliminary data.</text>
</comment>
<evidence type="ECO:0000313" key="3">
    <source>
        <dbReference type="EMBL" id="MBA9005883.1"/>
    </source>
</evidence>
<dbReference type="RefSeq" id="WP_182706941.1">
    <property type="nucleotide sequence ID" value="NZ_JACJII010000001.1"/>
</dbReference>